<keyword evidence="1" id="KW-0472">Membrane</keyword>
<protein>
    <recommendedName>
        <fullName evidence="4">DUF5667 domain-containing protein</fullName>
    </recommendedName>
</protein>
<evidence type="ECO:0000313" key="3">
    <source>
        <dbReference type="Proteomes" id="UP000178808"/>
    </source>
</evidence>
<proteinExistence type="predicted"/>
<evidence type="ECO:0000256" key="1">
    <source>
        <dbReference type="SAM" id="Phobius"/>
    </source>
</evidence>
<accession>A0A1G1Z3Z8</accession>
<dbReference type="AlphaFoldDB" id="A0A1G1Z3Z8"/>
<evidence type="ECO:0008006" key="4">
    <source>
        <dbReference type="Google" id="ProtNLM"/>
    </source>
</evidence>
<gene>
    <name evidence="2" type="ORF">A3I31_01850</name>
</gene>
<dbReference type="EMBL" id="MHIZ01000036">
    <property type="protein sequence ID" value="OGY59358.1"/>
    <property type="molecule type" value="Genomic_DNA"/>
</dbReference>
<reference evidence="2 3" key="1">
    <citation type="journal article" date="2016" name="Nat. Commun.">
        <title>Thousands of microbial genomes shed light on interconnected biogeochemical processes in an aquifer system.</title>
        <authorList>
            <person name="Anantharaman K."/>
            <person name="Brown C.T."/>
            <person name="Hug L.A."/>
            <person name="Sharon I."/>
            <person name="Castelle C.J."/>
            <person name="Probst A.J."/>
            <person name="Thomas B.C."/>
            <person name="Singh A."/>
            <person name="Wilkins M.J."/>
            <person name="Karaoz U."/>
            <person name="Brodie E.L."/>
            <person name="Williams K.H."/>
            <person name="Hubbard S.S."/>
            <person name="Banfield J.F."/>
        </authorList>
    </citation>
    <scope>NUCLEOTIDE SEQUENCE [LARGE SCALE GENOMIC DNA]</scope>
</reference>
<organism evidence="2 3">
    <name type="scientific">Candidatus Colwellbacteria bacterium RIFCSPLOWO2_02_FULL_44_20b</name>
    <dbReference type="NCBI Taxonomy" id="1797691"/>
    <lineage>
        <taxon>Bacteria</taxon>
        <taxon>Candidatus Colwelliibacteriota</taxon>
    </lineage>
</organism>
<sequence length="218" mass="24798">MIYYKGALQAYYSMNFNQFRGFIRQYWVRIVIFFVIILSAFIVFRVSGAGDNRFVPHSFLEARTNGSMIAELIVQLSDESVKNLQEINNHDKEGNFALASDLVRAELRRNNEARAKALDLSKQLEQMTIGLRAVQPEQAQLLVTQAISYEISLINRLLTYNDYLNQLLSTLQSRFDGTGGSSGMVSQLLQNLNTEAQAINDLNAKYTATMGEFDRIYE</sequence>
<keyword evidence="1" id="KW-0812">Transmembrane</keyword>
<comment type="caution">
    <text evidence="2">The sequence shown here is derived from an EMBL/GenBank/DDBJ whole genome shotgun (WGS) entry which is preliminary data.</text>
</comment>
<name>A0A1G1Z3Z8_9BACT</name>
<evidence type="ECO:0000313" key="2">
    <source>
        <dbReference type="EMBL" id="OGY59358.1"/>
    </source>
</evidence>
<feature type="transmembrane region" description="Helical" evidence="1">
    <location>
        <begin position="26"/>
        <end position="44"/>
    </location>
</feature>
<dbReference type="Proteomes" id="UP000178808">
    <property type="component" value="Unassembled WGS sequence"/>
</dbReference>
<keyword evidence="1" id="KW-1133">Transmembrane helix</keyword>